<protein>
    <submittedName>
        <fullName evidence="5">Cell division protein FtsZ</fullName>
    </submittedName>
</protein>
<dbReference type="STRING" id="1550231.SAMN05660662_1751"/>
<dbReference type="SUPFAM" id="SSF55307">
    <property type="entry name" value="Tubulin C-terminal domain-like"/>
    <property type="match status" value="1"/>
</dbReference>
<feature type="domain" description="Tubulin/FtsZ GTPase" evidence="3">
    <location>
        <begin position="9"/>
        <end position="202"/>
    </location>
</feature>
<evidence type="ECO:0000256" key="2">
    <source>
        <dbReference type="ARBA" id="ARBA00023134"/>
    </source>
</evidence>
<organism evidence="5 6">
    <name type="scientific">Blastococcus aurantiacus</name>
    <dbReference type="NCBI Taxonomy" id="1550231"/>
    <lineage>
        <taxon>Bacteria</taxon>
        <taxon>Bacillati</taxon>
        <taxon>Actinomycetota</taxon>
        <taxon>Actinomycetes</taxon>
        <taxon>Geodermatophilales</taxon>
        <taxon>Geodermatophilaceae</taxon>
        <taxon>Blastococcus</taxon>
    </lineage>
</organism>
<dbReference type="RefSeq" id="WP_091764772.1">
    <property type="nucleotide sequence ID" value="NZ_FNBT01000002.1"/>
</dbReference>
<dbReference type="Proteomes" id="UP000199406">
    <property type="component" value="Unassembled WGS sequence"/>
</dbReference>
<evidence type="ECO:0000313" key="6">
    <source>
        <dbReference type="Proteomes" id="UP000199406"/>
    </source>
</evidence>
<evidence type="ECO:0000259" key="4">
    <source>
        <dbReference type="SMART" id="SM00865"/>
    </source>
</evidence>
<dbReference type="SMART" id="SM00865">
    <property type="entry name" value="Tubulin_C"/>
    <property type="match status" value="1"/>
</dbReference>
<dbReference type="SMART" id="SM00864">
    <property type="entry name" value="Tubulin"/>
    <property type="match status" value="1"/>
</dbReference>
<keyword evidence="5" id="KW-0132">Cell division</keyword>
<dbReference type="EMBL" id="FNBT01000002">
    <property type="protein sequence ID" value="SDF29315.1"/>
    <property type="molecule type" value="Genomic_DNA"/>
</dbReference>
<keyword evidence="6" id="KW-1185">Reference proteome</keyword>
<dbReference type="Gene3D" id="3.40.50.1440">
    <property type="entry name" value="Tubulin/FtsZ, GTPase domain"/>
    <property type="match status" value="1"/>
</dbReference>
<reference evidence="6" key="1">
    <citation type="submission" date="2016-10" db="EMBL/GenBank/DDBJ databases">
        <authorList>
            <person name="Varghese N."/>
            <person name="Submissions S."/>
        </authorList>
    </citation>
    <scope>NUCLEOTIDE SEQUENCE [LARGE SCALE GENOMIC DNA]</scope>
    <source>
        <strain evidence="6">DSM 44268</strain>
    </source>
</reference>
<dbReference type="InterPro" id="IPR045061">
    <property type="entry name" value="FtsZ/CetZ"/>
</dbReference>
<evidence type="ECO:0000313" key="5">
    <source>
        <dbReference type="EMBL" id="SDF29315.1"/>
    </source>
</evidence>
<name>A0A1G7JWX3_9ACTN</name>
<accession>A0A1G7JWX3</accession>
<keyword evidence="2" id="KW-0342">GTP-binding</keyword>
<dbReference type="SUPFAM" id="SSF52490">
    <property type="entry name" value="Tubulin nucleotide-binding domain-like"/>
    <property type="match status" value="1"/>
</dbReference>
<evidence type="ECO:0000256" key="1">
    <source>
        <dbReference type="ARBA" id="ARBA00022741"/>
    </source>
</evidence>
<dbReference type="GO" id="GO:0032153">
    <property type="term" value="C:cell division site"/>
    <property type="evidence" value="ECO:0007669"/>
    <property type="project" value="TreeGrafter"/>
</dbReference>
<dbReference type="InterPro" id="IPR037103">
    <property type="entry name" value="Tubulin/FtsZ-like_C"/>
</dbReference>
<dbReference type="GO" id="GO:0005525">
    <property type="term" value="F:GTP binding"/>
    <property type="evidence" value="ECO:0007669"/>
    <property type="project" value="UniProtKB-KW"/>
</dbReference>
<dbReference type="AlphaFoldDB" id="A0A1G7JWX3"/>
<feature type="domain" description="Tubulin/FtsZ 2-layer sandwich" evidence="4">
    <location>
        <begin position="204"/>
        <end position="321"/>
    </location>
</feature>
<dbReference type="GO" id="GO:0003924">
    <property type="term" value="F:GTPase activity"/>
    <property type="evidence" value="ECO:0007669"/>
    <property type="project" value="InterPro"/>
</dbReference>
<keyword evidence="5" id="KW-0131">Cell cycle</keyword>
<evidence type="ECO:0000259" key="3">
    <source>
        <dbReference type="SMART" id="SM00864"/>
    </source>
</evidence>
<dbReference type="Gene3D" id="3.30.1330.20">
    <property type="entry name" value="Tubulin/FtsZ, C-terminal domain"/>
    <property type="match status" value="1"/>
</dbReference>
<dbReference type="PANTHER" id="PTHR30314">
    <property type="entry name" value="CELL DIVISION PROTEIN FTSZ-RELATED"/>
    <property type="match status" value="1"/>
</dbReference>
<dbReference type="GO" id="GO:0005737">
    <property type="term" value="C:cytoplasm"/>
    <property type="evidence" value="ECO:0007669"/>
    <property type="project" value="TreeGrafter"/>
</dbReference>
<dbReference type="InterPro" id="IPR008280">
    <property type="entry name" value="Tub_FtsZ_C"/>
</dbReference>
<dbReference type="OrthoDB" id="9813375at2"/>
<dbReference type="Pfam" id="PF12327">
    <property type="entry name" value="FtsZ_C"/>
    <property type="match status" value="1"/>
</dbReference>
<gene>
    <name evidence="5" type="ORF">SAMN05660662_1751</name>
</gene>
<keyword evidence="1" id="KW-0547">Nucleotide-binding</keyword>
<dbReference type="InterPro" id="IPR003008">
    <property type="entry name" value="Tubulin_FtsZ_GTPase"/>
</dbReference>
<dbReference type="InterPro" id="IPR018316">
    <property type="entry name" value="Tubulin/FtsZ_2-layer-sand-dom"/>
</dbReference>
<dbReference type="InterPro" id="IPR036525">
    <property type="entry name" value="Tubulin/FtsZ_GTPase_sf"/>
</dbReference>
<proteinExistence type="predicted"/>
<dbReference type="InterPro" id="IPR024757">
    <property type="entry name" value="FtsZ_C"/>
</dbReference>
<dbReference type="GO" id="GO:0051301">
    <property type="term" value="P:cell division"/>
    <property type="evidence" value="ECO:0007669"/>
    <property type="project" value="UniProtKB-KW"/>
</dbReference>
<dbReference type="PANTHER" id="PTHR30314:SF3">
    <property type="entry name" value="MITOCHONDRIAL DIVISION PROTEIN FSZA"/>
    <property type="match status" value="1"/>
</dbReference>
<sequence>MRNIDPPPSIVIIGVGPSGTAAIDSMQLYGLQGVEFASFGDGPGLTASRVLVSAGALYGAEDTEDATRAEWASEEIRKVVADQAKIIGDRLSGTSVAFITHGKDSVGLKGASLLAEIATSLGILTIGVSSQRGRSAHSSLSAMQEDDLTDFSAKVNTLMLVSPDAAKPNSERDLTVMDVLDPVESSILTAVQGVAALFTTPGLINLDLDDLRSVLATGGRSMVSEGYATGDDRALRAAEMALNAPYSDDTIAGARRLLLSIQGPSDLGLFEINEAASLVADAAHDDATIIFGAVIDDTASGEVHVIVLASELDESARRISISGATQESRTVETSPADYKRVMRALHRVWAPGIAEDWLKSPNSYLSGARPMDALREGDVQDVIRAIAAEEAGSFS</sequence>